<comment type="caution">
    <text evidence="2">The sequence shown here is derived from an EMBL/GenBank/DDBJ whole genome shotgun (WGS) entry which is preliminary data.</text>
</comment>
<accession>A0A2B7WTA5</accession>
<keyword evidence="3" id="KW-1185">Reference proteome</keyword>
<evidence type="ECO:0000313" key="3">
    <source>
        <dbReference type="Proteomes" id="UP000224634"/>
    </source>
</evidence>
<dbReference type="OrthoDB" id="2247093at2759"/>
<protein>
    <submittedName>
        <fullName evidence="2">Uncharacterized protein</fullName>
    </submittedName>
</protein>
<evidence type="ECO:0000313" key="2">
    <source>
        <dbReference type="EMBL" id="PGG99700.1"/>
    </source>
</evidence>
<dbReference type="EMBL" id="PDNA01000266">
    <property type="protein sequence ID" value="PGG99700.1"/>
    <property type="molecule type" value="Genomic_DNA"/>
</dbReference>
<organism evidence="2 3">
    <name type="scientific">Polytolypa hystricis (strain UAMH7299)</name>
    <dbReference type="NCBI Taxonomy" id="1447883"/>
    <lineage>
        <taxon>Eukaryota</taxon>
        <taxon>Fungi</taxon>
        <taxon>Dikarya</taxon>
        <taxon>Ascomycota</taxon>
        <taxon>Pezizomycotina</taxon>
        <taxon>Eurotiomycetes</taxon>
        <taxon>Eurotiomycetidae</taxon>
        <taxon>Onygenales</taxon>
        <taxon>Onygenales incertae sedis</taxon>
        <taxon>Polytolypa</taxon>
    </lineage>
</organism>
<gene>
    <name evidence="2" type="ORF">AJ80_09314</name>
</gene>
<name>A0A2B7WTA5_POLH7</name>
<feature type="region of interest" description="Disordered" evidence="1">
    <location>
        <begin position="1"/>
        <end position="78"/>
    </location>
</feature>
<feature type="compositionally biased region" description="Polar residues" evidence="1">
    <location>
        <begin position="13"/>
        <end position="23"/>
    </location>
</feature>
<feature type="region of interest" description="Disordered" evidence="1">
    <location>
        <begin position="117"/>
        <end position="244"/>
    </location>
</feature>
<evidence type="ECO:0000256" key="1">
    <source>
        <dbReference type="SAM" id="MobiDB-lite"/>
    </source>
</evidence>
<feature type="compositionally biased region" description="Basic and acidic residues" evidence="1">
    <location>
        <begin position="24"/>
        <end position="33"/>
    </location>
</feature>
<feature type="compositionally biased region" description="Basic and acidic residues" evidence="1">
    <location>
        <begin position="141"/>
        <end position="151"/>
    </location>
</feature>
<feature type="compositionally biased region" description="Pro residues" evidence="1">
    <location>
        <begin position="168"/>
        <end position="181"/>
    </location>
</feature>
<dbReference type="AlphaFoldDB" id="A0A2B7WTA5"/>
<feature type="compositionally biased region" description="Basic and acidic residues" evidence="1">
    <location>
        <begin position="117"/>
        <end position="126"/>
    </location>
</feature>
<feature type="compositionally biased region" description="Basic and acidic residues" evidence="1">
    <location>
        <begin position="1"/>
        <end position="12"/>
    </location>
</feature>
<feature type="compositionally biased region" description="Polar residues" evidence="1">
    <location>
        <begin position="224"/>
        <end position="243"/>
    </location>
</feature>
<proteinExistence type="predicted"/>
<sequence>MSEHSEASDLQKADSNVVNTMLSSRDRPNRPDEFSYCPAVSSGGELHSYGAPVTRETEETKQQNPQGACFSIHAPINSPPSREEVLEVKKTSNIADHQISQSPATMALIPLEVDYESASRKADQKRFKSSIASRNFRHRKKEAEMKKKVEVSKSSPACTYAYGSETPLQPPRTSPLPPPPYYRGAPVNETGETKQQDPQATRCPIHALINPSPSQEDAPKIKKTSNVTVYRSSPSPAAVTSDSDLGLAPVTVGHEKAKRRRLNKAEMKWSLKEEDRASIYKSGSEMPLQPGLDDYHFEYAKFPNPPNSPFRETETLSELECYAARLNDIGLIVTLGYASCELSKLTPSSS</sequence>
<reference evidence="2 3" key="1">
    <citation type="submission" date="2017-10" db="EMBL/GenBank/DDBJ databases">
        <title>Comparative genomics in systemic dimorphic fungi from Ajellomycetaceae.</title>
        <authorList>
            <person name="Munoz J.F."/>
            <person name="Mcewen J.G."/>
            <person name="Clay O.K."/>
            <person name="Cuomo C.A."/>
        </authorList>
    </citation>
    <scope>NUCLEOTIDE SEQUENCE [LARGE SCALE GENOMIC DNA]</scope>
    <source>
        <strain evidence="2 3">UAMH7299</strain>
    </source>
</reference>
<dbReference type="Proteomes" id="UP000224634">
    <property type="component" value="Unassembled WGS sequence"/>
</dbReference>